<sequence>MPRLNLSWWLTLSNPSKHLTSNGMLTSLLSASMLLLAPFLQPLPHLIPSLLKAPAPPNQTSGLALSSERVAGAGEVMEPLSLTMPLPTPHPTRTVCLPPTNDSSYKKFSTSYEKLHFPPIFSTSFGPTTLLYSTPAPALSNPMSYGEGISSGCTTGFSIYHPTIELPLDELLGEEYDVYMRSIGQYGVMPYHDS</sequence>
<evidence type="ECO:0000313" key="2">
    <source>
        <dbReference type="Proteomes" id="UP000823399"/>
    </source>
</evidence>
<dbReference type="GeneID" id="64705841"/>
<name>A0A9P7JQ02_9AGAM</name>
<dbReference type="Proteomes" id="UP000823399">
    <property type="component" value="Unassembled WGS sequence"/>
</dbReference>
<organism evidence="1 2">
    <name type="scientific">Suillus discolor</name>
    <dbReference type="NCBI Taxonomy" id="1912936"/>
    <lineage>
        <taxon>Eukaryota</taxon>
        <taxon>Fungi</taxon>
        <taxon>Dikarya</taxon>
        <taxon>Basidiomycota</taxon>
        <taxon>Agaricomycotina</taxon>
        <taxon>Agaricomycetes</taxon>
        <taxon>Agaricomycetidae</taxon>
        <taxon>Boletales</taxon>
        <taxon>Suillineae</taxon>
        <taxon>Suillaceae</taxon>
        <taxon>Suillus</taxon>
    </lineage>
</organism>
<dbReference type="RefSeq" id="XP_041288507.1">
    <property type="nucleotide sequence ID" value="XM_041443582.1"/>
</dbReference>
<protein>
    <submittedName>
        <fullName evidence="1">Uncharacterized protein</fullName>
    </submittedName>
</protein>
<keyword evidence="2" id="KW-1185">Reference proteome</keyword>
<dbReference type="EMBL" id="JABBWM010000066">
    <property type="protein sequence ID" value="KAG2097277.1"/>
    <property type="molecule type" value="Genomic_DNA"/>
</dbReference>
<reference evidence="1" key="1">
    <citation type="journal article" date="2020" name="New Phytol.">
        <title>Comparative genomics reveals dynamic genome evolution in host specialist ectomycorrhizal fungi.</title>
        <authorList>
            <person name="Lofgren L.A."/>
            <person name="Nguyen N.H."/>
            <person name="Vilgalys R."/>
            <person name="Ruytinx J."/>
            <person name="Liao H.L."/>
            <person name="Branco S."/>
            <person name="Kuo A."/>
            <person name="LaButti K."/>
            <person name="Lipzen A."/>
            <person name="Andreopoulos W."/>
            <person name="Pangilinan J."/>
            <person name="Riley R."/>
            <person name="Hundley H."/>
            <person name="Na H."/>
            <person name="Barry K."/>
            <person name="Grigoriev I.V."/>
            <person name="Stajich J.E."/>
            <person name="Kennedy P.G."/>
        </authorList>
    </citation>
    <scope>NUCLEOTIDE SEQUENCE</scope>
    <source>
        <strain evidence="1">FC423</strain>
    </source>
</reference>
<evidence type="ECO:0000313" key="1">
    <source>
        <dbReference type="EMBL" id="KAG2097277.1"/>
    </source>
</evidence>
<accession>A0A9P7JQ02</accession>
<comment type="caution">
    <text evidence="1">The sequence shown here is derived from an EMBL/GenBank/DDBJ whole genome shotgun (WGS) entry which is preliminary data.</text>
</comment>
<dbReference type="OrthoDB" id="515401at2759"/>
<gene>
    <name evidence="1" type="ORF">F5147DRAFT_816738</name>
</gene>
<dbReference type="AlphaFoldDB" id="A0A9P7JQ02"/>
<proteinExistence type="predicted"/>